<proteinExistence type="predicted"/>
<name>A0A7V2SYU7_LEUMU</name>
<reference evidence="4" key="1">
    <citation type="journal article" date="2020" name="mSystems">
        <title>Genome- and Community-Level Interaction Insights into Carbon Utilization and Element Cycling Functions of Hydrothermarchaeota in Hydrothermal Sediment.</title>
        <authorList>
            <person name="Zhou Z."/>
            <person name="Liu Y."/>
            <person name="Xu W."/>
            <person name="Pan J."/>
            <person name="Luo Z.H."/>
            <person name="Li M."/>
        </authorList>
    </citation>
    <scope>NUCLEOTIDE SEQUENCE [LARGE SCALE GENOMIC DNA]</scope>
    <source>
        <strain evidence="4">HyVt-493</strain>
    </source>
</reference>
<dbReference type="InterPro" id="IPR018392">
    <property type="entry name" value="LysM"/>
</dbReference>
<evidence type="ECO:0000256" key="1">
    <source>
        <dbReference type="SAM" id="MobiDB-lite"/>
    </source>
</evidence>
<keyword evidence="2" id="KW-1133">Transmembrane helix</keyword>
<organism evidence="4">
    <name type="scientific">Leucothrix mucor</name>
    <dbReference type="NCBI Taxonomy" id="45248"/>
    <lineage>
        <taxon>Bacteria</taxon>
        <taxon>Pseudomonadati</taxon>
        <taxon>Pseudomonadota</taxon>
        <taxon>Gammaproteobacteria</taxon>
        <taxon>Thiotrichales</taxon>
        <taxon>Thiotrichaceae</taxon>
        <taxon>Leucothrix</taxon>
    </lineage>
</organism>
<gene>
    <name evidence="4" type="ORF">ENJ51_04205</name>
</gene>
<dbReference type="InterPro" id="IPR036779">
    <property type="entry name" value="LysM_dom_sf"/>
</dbReference>
<feature type="region of interest" description="Disordered" evidence="1">
    <location>
        <begin position="122"/>
        <end position="157"/>
    </location>
</feature>
<dbReference type="SMART" id="SM00257">
    <property type="entry name" value="LysM"/>
    <property type="match status" value="1"/>
</dbReference>
<evidence type="ECO:0000256" key="2">
    <source>
        <dbReference type="SAM" id="Phobius"/>
    </source>
</evidence>
<dbReference type="CDD" id="cd00118">
    <property type="entry name" value="LysM"/>
    <property type="match status" value="1"/>
</dbReference>
<accession>A0A7V2SYU7</accession>
<evidence type="ECO:0000259" key="3">
    <source>
        <dbReference type="PROSITE" id="PS51782"/>
    </source>
</evidence>
<feature type="domain" description="LysM" evidence="3">
    <location>
        <begin position="296"/>
        <end position="345"/>
    </location>
</feature>
<dbReference type="AlphaFoldDB" id="A0A7V2SYU7"/>
<feature type="transmembrane region" description="Helical" evidence="2">
    <location>
        <begin position="25"/>
        <end position="47"/>
    </location>
</feature>
<sequence>MYQFPDSSEVMGHQEPLAEGSRYKVIIIANLLLALFIIAIIWFFFFFDSEPRNTVALNQSLITKSVYRDSQYSTGDYTPITTNDTASDPIIPATENNNIPIIAAPQPLSAIELITNELMKNKDKKSGRNQSNNNIISTSDSTPKKEATNETALIEPVEKKHLEKNQVIIKHPTAQPLAKKIAQINQNLDGSNQQLIKKLVEIDTPQQASIDTIKTTQHKSRNTVIYNSISLKKESDVDKIMLAMGSIKKPAHEKTADKIDSTIKKILKNSENTSKNTDLYVEKLQPESEENKKEVRTITVKQGEKLWDIAVRAYGDGNKYKILLDANPVLKKNPKLIKAGITLRAPL</sequence>
<dbReference type="Proteomes" id="UP000885750">
    <property type="component" value="Unassembled WGS sequence"/>
</dbReference>
<feature type="compositionally biased region" description="Low complexity" evidence="1">
    <location>
        <begin position="129"/>
        <end position="141"/>
    </location>
</feature>
<comment type="caution">
    <text evidence="4">The sequence shown here is derived from an EMBL/GenBank/DDBJ whole genome shotgun (WGS) entry which is preliminary data.</text>
</comment>
<dbReference type="EMBL" id="DRMS01000165">
    <property type="protein sequence ID" value="HFC91995.1"/>
    <property type="molecule type" value="Genomic_DNA"/>
</dbReference>
<evidence type="ECO:0000313" key="4">
    <source>
        <dbReference type="EMBL" id="HFC91995.1"/>
    </source>
</evidence>
<dbReference type="PROSITE" id="PS51782">
    <property type="entry name" value="LYSM"/>
    <property type="match status" value="1"/>
</dbReference>
<dbReference type="Gene3D" id="3.10.350.10">
    <property type="entry name" value="LysM domain"/>
    <property type="match status" value="1"/>
</dbReference>
<keyword evidence="2" id="KW-0472">Membrane</keyword>
<protein>
    <submittedName>
        <fullName evidence="4">LysM peptidoglycan-binding domain-containing protein</fullName>
    </submittedName>
</protein>
<keyword evidence="2" id="KW-0812">Transmembrane</keyword>